<feature type="binding site" evidence="3">
    <location>
        <begin position="19"/>
        <end position="20"/>
    </location>
    <ligand>
        <name>FAD</name>
        <dbReference type="ChEBI" id="CHEBI:57692"/>
    </ligand>
</feature>
<dbReference type="Proteomes" id="UP000059188">
    <property type="component" value="Unassembled WGS sequence"/>
</dbReference>
<sequence>MTSLSGPMEVDIIFVGGGTSACVAAGRLAAANPELHVLLVEQGPNNFQDPAVLTPALFMDHLAPDSKHAIFWKGNKSEAAKGREAIVPTGGILGGGSSINIMMYARAAASDYDDWNTTGWTSADLIPILQKIETYHVAPGRDTHGYDGPIHVSYGDHFAQVAQEYLDVCTKRDIPKVEDLMDLYTGHGCARLAKYIHPETGHRQDAAHRYIHGQSGNKRLHVMTKTLVKRILFDGTKAVGVEVIGNKNQDKDANQTPREIRARKLVVVSAGAIGSAVVLQRSGLGQANQLSELGIKVVADLPVGANYEDHSSCIATYHVADDLETLDLVMERDPSVMERYLAQFIHGKGLLTSNVTDAGSKIRPTAEELERIGPAFREVWKRQFESAPDKPVFIQTVVNGFLGPRTAVPKNSRFMMFGHIAAYPVSKGHVHITSADPYSLPDFSTGFFEEKADVEIQVWVYKKTREIARRMPSYRGEYAPLHPKYPEGSSASCVRLDSSPSFNMEDLVYTEEDDIAIEEFVRQRGDTTWHSVATIQMKPKEKGGCVDSRLNVYGTENLKVADLSILPKNVGSNTYSTALLIGEKAALLIAEDLKLVSP</sequence>
<keyword evidence="3" id="KW-0274">FAD</keyword>
<protein>
    <submittedName>
        <fullName evidence="6">Alcohol oxidase</fullName>
    </submittedName>
</protein>
<feature type="domain" description="Glucose-methanol-choline oxidoreductase N-terminal" evidence="4">
    <location>
        <begin position="11"/>
        <end position="310"/>
    </location>
</feature>
<evidence type="ECO:0000256" key="2">
    <source>
        <dbReference type="ARBA" id="ARBA00010790"/>
    </source>
</evidence>
<dbReference type="PANTHER" id="PTHR11552">
    <property type="entry name" value="GLUCOSE-METHANOL-CHOLINE GMC OXIDOREDUCTASE"/>
    <property type="match status" value="1"/>
</dbReference>
<evidence type="ECO:0000256" key="3">
    <source>
        <dbReference type="PIRSR" id="PIRSR000137-2"/>
    </source>
</evidence>
<evidence type="ECO:0000259" key="5">
    <source>
        <dbReference type="Pfam" id="PF05199"/>
    </source>
</evidence>
<proteinExistence type="inferred from homology"/>
<feature type="binding site" evidence="3">
    <location>
        <begin position="529"/>
        <end position="530"/>
    </location>
    <ligand>
        <name>FAD</name>
        <dbReference type="ChEBI" id="CHEBI:57692"/>
    </ligand>
</feature>
<accession>A0A0B7FAY5</accession>
<dbReference type="PANTHER" id="PTHR11552:SF78">
    <property type="entry name" value="GLUCOSE-METHANOL-CHOLINE OXIDOREDUCTASE N-TERMINAL DOMAIN-CONTAINING PROTEIN"/>
    <property type="match status" value="1"/>
</dbReference>
<dbReference type="SUPFAM" id="SSF54373">
    <property type="entry name" value="FAD-linked reductases, C-terminal domain"/>
    <property type="match status" value="1"/>
</dbReference>
<dbReference type="OrthoDB" id="269227at2759"/>
<feature type="domain" description="Glucose-methanol-choline oxidoreductase C-terminal" evidence="5">
    <location>
        <begin position="424"/>
        <end position="582"/>
    </location>
</feature>
<dbReference type="Gene3D" id="3.50.50.60">
    <property type="entry name" value="FAD/NAD(P)-binding domain"/>
    <property type="match status" value="1"/>
</dbReference>
<comment type="similarity">
    <text evidence="2">Belongs to the GMC oxidoreductase family.</text>
</comment>
<organism evidence="6 7">
    <name type="scientific">Thanatephorus cucumeris (strain AG1-IB / isolate 7/3/14)</name>
    <name type="common">Lettuce bottom rot fungus</name>
    <name type="synonym">Rhizoctonia solani</name>
    <dbReference type="NCBI Taxonomy" id="1108050"/>
    <lineage>
        <taxon>Eukaryota</taxon>
        <taxon>Fungi</taxon>
        <taxon>Dikarya</taxon>
        <taxon>Basidiomycota</taxon>
        <taxon>Agaricomycotina</taxon>
        <taxon>Agaricomycetes</taxon>
        <taxon>Cantharellales</taxon>
        <taxon>Ceratobasidiaceae</taxon>
        <taxon>Rhizoctonia</taxon>
        <taxon>Rhizoctonia solani AG-1</taxon>
    </lineage>
</organism>
<feature type="binding site" evidence="3">
    <location>
        <position position="228"/>
    </location>
    <ligand>
        <name>FAD</name>
        <dbReference type="ChEBI" id="CHEBI:57692"/>
    </ligand>
</feature>
<keyword evidence="3" id="KW-0285">Flavoprotein</keyword>
<dbReference type="SUPFAM" id="SSF51905">
    <property type="entry name" value="FAD/NAD(P)-binding domain"/>
    <property type="match status" value="1"/>
</dbReference>
<dbReference type="InterPro" id="IPR000172">
    <property type="entry name" value="GMC_OxRdtase_N"/>
</dbReference>
<evidence type="ECO:0000256" key="1">
    <source>
        <dbReference type="ARBA" id="ARBA00001974"/>
    </source>
</evidence>
<keyword evidence="7" id="KW-1185">Reference proteome</keyword>
<evidence type="ECO:0000259" key="4">
    <source>
        <dbReference type="Pfam" id="PF00732"/>
    </source>
</evidence>
<dbReference type="GO" id="GO:0016614">
    <property type="term" value="F:oxidoreductase activity, acting on CH-OH group of donors"/>
    <property type="evidence" value="ECO:0007669"/>
    <property type="project" value="InterPro"/>
</dbReference>
<dbReference type="Gene3D" id="3.30.560.10">
    <property type="entry name" value="Glucose Oxidase, domain 3"/>
    <property type="match status" value="1"/>
</dbReference>
<name>A0A0B7FAY5_THACB</name>
<evidence type="ECO:0000313" key="7">
    <source>
        <dbReference type="Proteomes" id="UP000059188"/>
    </source>
</evidence>
<dbReference type="PIRSF" id="PIRSF000137">
    <property type="entry name" value="Alcohol_oxidase"/>
    <property type="match status" value="1"/>
</dbReference>
<comment type="cofactor">
    <cofactor evidence="1 3">
        <name>FAD</name>
        <dbReference type="ChEBI" id="CHEBI:57692"/>
    </cofactor>
</comment>
<reference evidence="6 7" key="1">
    <citation type="submission" date="2014-11" db="EMBL/GenBank/DDBJ databases">
        <authorList>
            <person name="Wibberg Daniel"/>
        </authorList>
    </citation>
    <scope>NUCLEOTIDE SEQUENCE [LARGE SCALE GENOMIC DNA]</scope>
    <source>
        <strain evidence="6">Rhizoctonia solani AG1-IB 7/3/14</strain>
    </source>
</reference>
<dbReference type="EMBL" id="LN679111">
    <property type="protein sequence ID" value="CEL53373.1"/>
    <property type="molecule type" value="Genomic_DNA"/>
</dbReference>
<dbReference type="InterPro" id="IPR036188">
    <property type="entry name" value="FAD/NAD-bd_sf"/>
</dbReference>
<dbReference type="STRING" id="1108050.A0A0B7FAY5"/>
<dbReference type="Pfam" id="PF05199">
    <property type="entry name" value="GMC_oxred_C"/>
    <property type="match status" value="1"/>
</dbReference>
<dbReference type="InterPro" id="IPR012132">
    <property type="entry name" value="GMC_OxRdtase"/>
</dbReference>
<evidence type="ECO:0000313" key="6">
    <source>
        <dbReference type="EMBL" id="CEL53373.1"/>
    </source>
</evidence>
<dbReference type="InterPro" id="IPR007867">
    <property type="entry name" value="GMC_OxRtase_C"/>
</dbReference>
<dbReference type="Pfam" id="PF00732">
    <property type="entry name" value="GMC_oxred_N"/>
    <property type="match status" value="1"/>
</dbReference>
<dbReference type="AlphaFoldDB" id="A0A0B7FAY5"/>
<dbReference type="GO" id="GO:0050660">
    <property type="term" value="F:flavin adenine dinucleotide binding"/>
    <property type="evidence" value="ECO:0007669"/>
    <property type="project" value="InterPro"/>
</dbReference>
<gene>
    <name evidence="6" type="ORF">RSOLAG1IB_06340</name>
</gene>